<evidence type="ECO:0000313" key="1">
    <source>
        <dbReference type="EnsemblPlants" id="ONIVA11G02830.5"/>
    </source>
</evidence>
<dbReference type="Proteomes" id="UP000006591">
    <property type="component" value="Chromosome 11"/>
</dbReference>
<reference evidence="1" key="2">
    <citation type="submission" date="2018-04" db="EMBL/GenBank/DDBJ databases">
        <title>OnivRS2 (Oryza nivara Reference Sequence Version 2).</title>
        <authorList>
            <person name="Zhang J."/>
            <person name="Kudrna D."/>
            <person name="Lee S."/>
            <person name="Talag J."/>
            <person name="Rajasekar S."/>
            <person name="Welchert J."/>
            <person name="Hsing Y.-I."/>
            <person name="Wing R.A."/>
        </authorList>
    </citation>
    <scope>NUCLEOTIDE SEQUENCE [LARGE SCALE GENOMIC DNA]</scope>
    <source>
        <strain evidence="1">SL10</strain>
    </source>
</reference>
<dbReference type="HOGENOM" id="CLU_2516501_0_0_1"/>
<accession>A0A0E0IY49</accession>
<dbReference type="Gramene" id="ONIVA11G02830.5">
    <property type="protein sequence ID" value="ONIVA11G02830.5"/>
    <property type="gene ID" value="ONIVA11G02830"/>
</dbReference>
<evidence type="ECO:0000313" key="2">
    <source>
        <dbReference type="Proteomes" id="UP000006591"/>
    </source>
</evidence>
<reference evidence="1" key="1">
    <citation type="submission" date="2015-04" db="UniProtKB">
        <authorList>
            <consortium name="EnsemblPlants"/>
        </authorList>
    </citation>
    <scope>IDENTIFICATION</scope>
    <source>
        <strain evidence="1">SL10</strain>
    </source>
</reference>
<proteinExistence type="predicted"/>
<dbReference type="AlphaFoldDB" id="A0A0E0IY49"/>
<organism evidence="1">
    <name type="scientific">Oryza nivara</name>
    <name type="common">Indian wild rice</name>
    <name type="synonym">Oryza sativa f. spontanea</name>
    <dbReference type="NCBI Taxonomy" id="4536"/>
    <lineage>
        <taxon>Eukaryota</taxon>
        <taxon>Viridiplantae</taxon>
        <taxon>Streptophyta</taxon>
        <taxon>Embryophyta</taxon>
        <taxon>Tracheophyta</taxon>
        <taxon>Spermatophyta</taxon>
        <taxon>Magnoliopsida</taxon>
        <taxon>Liliopsida</taxon>
        <taxon>Poales</taxon>
        <taxon>Poaceae</taxon>
        <taxon>BOP clade</taxon>
        <taxon>Oryzoideae</taxon>
        <taxon>Oryzeae</taxon>
        <taxon>Oryzinae</taxon>
        <taxon>Oryza</taxon>
    </lineage>
</organism>
<protein>
    <submittedName>
        <fullName evidence="1">Uncharacterized protein</fullName>
    </submittedName>
</protein>
<dbReference type="EnsemblPlants" id="ONIVA11G02830.5">
    <property type="protein sequence ID" value="ONIVA11G02830.5"/>
    <property type="gene ID" value="ONIVA11G02830"/>
</dbReference>
<keyword evidence="2" id="KW-1185">Reference proteome</keyword>
<name>A0A0E0IY49_ORYNI</name>
<sequence>MALRYNISASTVLALIRGGTKLYREVLSSVLDIMGAQDNRLPQSVAALSSLSTQPKEPKASLAPPAPPLATTGAARLFLLVTLTV</sequence>